<feature type="transmembrane region" description="Helical" evidence="2">
    <location>
        <begin position="12"/>
        <end position="32"/>
    </location>
</feature>
<dbReference type="SUPFAM" id="SSF55797">
    <property type="entry name" value="PR-1-like"/>
    <property type="match status" value="1"/>
</dbReference>
<dbReference type="InterPro" id="IPR014044">
    <property type="entry name" value="CAP_dom"/>
</dbReference>
<dbReference type="PANTHER" id="PTHR31157:SF1">
    <property type="entry name" value="SCP DOMAIN-CONTAINING PROTEIN"/>
    <property type="match status" value="1"/>
</dbReference>
<dbReference type="Gene3D" id="3.40.33.10">
    <property type="entry name" value="CAP"/>
    <property type="match status" value="1"/>
</dbReference>
<dbReference type="RefSeq" id="WP_203826445.1">
    <property type="nucleotide sequence ID" value="NZ_BAAATY010000021.1"/>
</dbReference>
<proteinExistence type="predicted"/>
<dbReference type="Proteomes" id="UP000624709">
    <property type="component" value="Unassembled WGS sequence"/>
</dbReference>
<sequence length="265" mass="26703">MSLSAAARFRYTLVAGTTAVVIGSGFTVAGLMQRSSADPSPRSADVPFAAAAAGPSTDAGLLTDEDAFPASAAPSASSSPTPRASASKKPTATPTVRKTTTAPATKKTTKTATAAGGGGSTAPATADTVLDLVLAHINAARVDEGLSELTLDTKLSKASAIHNQLMIDGCGLAHVCDGESDIGDRFSAQGVSWSSAGENIGYGSSGSSAADMVKAANGLTDSMLAEVPPNDGHRKNLLSKSFKKIGLSVVRDDKGITWMTQDFVG</sequence>
<dbReference type="InterPro" id="IPR035940">
    <property type="entry name" value="CAP_sf"/>
</dbReference>
<keyword evidence="2" id="KW-0472">Membrane</keyword>
<keyword evidence="2" id="KW-1133">Transmembrane helix</keyword>
<evidence type="ECO:0000259" key="3">
    <source>
        <dbReference type="Pfam" id="PF00188"/>
    </source>
</evidence>
<evidence type="ECO:0000256" key="1">
    <source>
        <dbReference type="SAM" id="MobiDB-lite"/>
    </source>
</evidence>
<keyword evidence="2" id="KW-0812">Transmembrane</keyword>
<name>A0ABQ4BBN5_9ACTN</name>
<reference evidence="4 5" key="1">
    <citation type="submission" date="2021-01" db="EMBL/GenBank/DDBJ databases">
        <title>Whole genome shotgun sequence of Actinoplanes palleronii NBRC 14916.</title>
        <authorList>
            <person name="Komaki H."/>
            <person name="Tamura T."/>
        </authorList>
    </citation>
    <scope>NUCLEOTIDE SEQUENCE [LARGE SCALE GENOMIC DNA]</scope>
    <source>
        <strain evidence="4 5">NBRC 14916</strain>
    </source>
</reference>
<evidence type="ECO:0000313" key="4">
    <source>
        <dbReference type="EMBL" id="GIE68072.1"/>
    </source>
</evidence>
<feature type="compositionally biased region" description="Low complexity" evidence="1">
    <location>
        <begin position="69"/>
        <end position="114"/>
    </location>
</feature>
<dbReference type="Pfam" id="PF00188">
    <property type="entry name" value="CAP"/>
    <property type="match status" value="1"/>
</dbReference>
<organism evidence="4 5">
    <name type="scientific">Actinoplanes palleronii</name>
    <dbReference type="NCBI Taxonomy" id="113570"/>
    <lineage>
        <taxon>Bacteria</taxon>
        <taxon>Bacillati</taxon>
        <taxon>Actinomycetota</taxon>
        <taxon>Actinomycetes</taxon>
        <taxon>Micromonosporales</taxon>
        <taxon>Micromonosporaceae</taxon>
        <taxon>Actinoplanes</taxon>
    </lineage>
</organism>
<gene>
    <name evidence="4" type="ORF">Apa02nite_041800</name>
</gene>
<dbReference type="PANTHER" id="PTHR31157">
    <property type="entry name" value="SCP DOMAIN-CONTAINING PROTEIN"/>
    <property type="match status" value="1"/>
</dbReference>
<dbReference type="EMBL" id="BOMS01000055">
    <property type="protein sequence ID" value="GIE68072.1"/>
    <property type="molecule type" value="Genomic_DNA"/>
</dbReference>
<comment type="caution">
    <text evidence="4">The sequence shown here is derived from an EMBL/GenBank/DDBJ whole genome shotgun (WGS) entry which is preliminary data.</text>
</comment>
<dbReference type="CDD" id="cd05379">
    <property type="entry name" value="CAP_bacterial"/>
    <property type="match status" value="1"/>
</dbReference>
<evidence type="ECO:0000313" key="5">
    <source>
        <dbReference type="Proteomes" id="UP000624709"/>
    </source>
</evidence>
<evidence type="ECO:0000256" key="2">
    <source>
        <dbReference type="SAM" id="Phobius"/>
    </source>
</evidence>
<keyword evidence="5" id="KW-1185">Reference proteome</keyword>
<feature type="region of interest" description="Disordered" evidence="1">
    <location>
        <begin position="69"/>
        <end position="122"/>
    </location>
</feature>
<feature type="domain" description="SCP" evidence="3">
    <location>
        <begin position="134"/>
        <end position="263"/>
    </location>
</feature>
<accession>A0ABQ4BBN5</accession>
<protein>
    <recommendedName>
        <fullName evidence="3">SCP domain-containing protein</fullName>
    </recommendedName>
</protein>